<organism evidence="2 3">
    <name type="scientific">Jhaorihella thermophila</name>
    <dbReference type="NCBI Taxonomy" id="488547"/>
    <lineage>
        <taxon>Bacteria</taxon>
        <taxon>Pseudomonadati</taxon>
        <taxon>Pseudomonadota</taxon>
        <taxon>Alphaproteobacteria</taxon>
        <taxon>Rhodobacterales</taxon>
        <taxon>Paracoccaceae</taxon>
        <taxon>Jhaorihella</taxon>
    </lineage>
</organism>
<dbReference type="RefSeq" id="WP_104008261.1">
    <property type="nucleotide sequence ID" value="NZ_FNVD01000008.1"/>
</dbReference>
<proteinExistence type="predicted"/>
<sequence>MTSPLQGRLAENRAQLRTVSVPPIETGLVATTVVLTGDGELPVEFLCEDDRILTRDAGMVRLKSLIRHEQTVDMVGIAAGSLGDMRPETDLVLPVGQRILIRDWRARALRGTGQAMIRADDLIDGEFVRALGPCRVITHHLIFDRSHVIYAGGLELEANPQLWPAQKLAA</sequence>
<dbReference type="Proteomes" id="UP000236742">
    <property type="component" value="Unassembled WGS sequence"/>
</dbReference>
<gene>
    <name evidence="2" type="ORF">SAMN05421751_108164</name>
</gene>
<feature type="domain" description="Hedgehog/Intein (Hint)" evidence="1">
    <location>
        <begin position="28"/>
        <end position="158"/>
    </location>
</feature>
<keyword evidence="3" id="KW-1185">Reference proteome</keyword>
<evidence type="ECO:0000313" key="2">
    <source>
        <dbReference type="EMBL" id="SEG01104.1"/>
    </source>
</evidence>
<name>A0A1H5WNT8_9RHOB</name>
<evidence type="ECO:0000313" key="3">
    <source>
        <dbReference type="Proteomes" id="UP000236742"/>
    </source>
</evidence>
<dbReference type="EMBL" id="FNVD01000008">
    <property type="protein sequence ID" value="SEG01104.1"/>
    <property type="molecule type" value="Genomic_DNA"/>
</dbReference>
<dbReference type="OrthoDB" id="7873527at2"/>
<protein>
    <submittedName>
        <fullName evidence="2">Hint domain-containing protein</fullName>
    </submittedName>
</protein>
<dbReference type="AlphaFoldDB" id="A0A1H5WNT8"/>
<evidence type="ECO:0000259" key="1">
    <source>
        <dbReference type="Pfam" id="PF13403"/>
    </source>
</evidence>
<reference evidence="2 3" key="1">
    <citation type="submission" date="2016-10" db="EMBL/GenBank/DDBJ databases">
        <authorList>
            <person name="de Groot N.N."/>
        </authorList>
    </citation>
    <scope>NUCLEOTIDE SEQUENCE [LARGE SCALE GENOMIC DNA]</scope>
    <source>
        <strain evidence="2 3">DSM 23413</strain>
    </source>
</reference>
<accession>A0A1H5WNT8</accession>
<dbReference type="Pfam" id="PF13403">
    <property type="entry name" value="Hint_2"/>
    <property type="match status" value="1"/>
</dbReference>
<dbReference type="InterPro" id="IPR028992">
    <property type="entry name" value="Hedgehog/Intein_dom"/>
</dbReference>